<dbReference type="InterPro" id="IPR003587">
    <property type="entry name" value="Hint_dom_N"/>
</dbReference>
<feature type="region of interest" description="Disordered" evidence="2">
    <location>
        <begin position="54"/>
        <end position="74"/>
    </location>
</feature>
<organism evidence="5 6">
    <name type="scientific">Nonomuraea composti</name>
    <dbReference type="NCBI Taxonomy" id="2720023"/>
    <lineage>
        <taxon>Bacteria</taxon>
        <taxon>Bacillati</taxon>
        <taxon>Actinomycetota</taxon>
        <taxon>Actinomycetes</taxon>
        <taxon>Streptosporangiales</taxon>
        <taxon>Streptosporangiaceae</taxon>
        <taxon>Nonomuraea</taxon>
    </lineage>
</organism>
<keyword evidence="3" id="KW-0732">Signal</keyword>
<dbReference type="Gene3D" id="2.170.16.10">
    <property type="entry name" value="Hedgehog/Intein (Hint) domain"/>
    <property type="match status" value="1"/>
</dbReference>
<dbReference type="Pfam" id="PF05593">
    <property type="entry name" value="RHS_repeat"/>
    <property type="match status" value="1"/>
</dbReference>
<dbReference type="PROSITE" id="PS50818">
    <property type="entry name" value="INTEIN_C_TER"/>
    <property type="match status" value="1"/>
</dbReference>
<evidence type="ECO:0000313" key="5">
    <source>
        <dbReference type="EMBL" id="NJP96653.1"/>
    </source>
</evidence>
<evidence type="ECO:0000256" key="3">
    <source>
        <dbReference type="SAM" id="SignalP"/>
    </source>
</evidence>
<protein>
    <submittedName>
        <fullName evidence="5">Sugar-binding protein</fullName>
    </submittedName>
</protein>
<dbReference type="InterPro" id="IPR050708">
    <property type="entry name" value="T6SS_VgrG/RHS"/>
</dbReference>
<name>A0ABX1BFW4_9ACTN</name>
<dbReference type="NCBIfam" id="TIGR03696">
    <property type="entry name" value="Rhs_assc_core"/>
    <property type="match status" value="1"/>
</dbReference>
<dbReference type="NCBIfam" id="TIGR01643">
    <property type="entry name" value="YD_repeat_2x"/>
    <property type="match status" value="2"/>
</dbReference>
<dbReference type="InterPro" id="IPR022385">
    <property type="entry name" value="Rhs_assc_core"/>
</dbReference>
<comment type="caution">
    <text evidence="5">The sequence shown here is derived from an EMBL/GenBank/DDBJ whole genome shotgun (WGS) entry which is preliminary data.</text>
</comment>
<dbReference type="InterPro" id="IPR056823">
    <property type="entry name" value="TEN-like_YD-shell"/>
</dbReference>
<dbReference type="PANTHER" id="PTHR32305:SF17">
    <property type="entry name" value="TRNA NUCLEASE WAPA"/>
    <property type="match status" value="1"/>
</dbReference>
<accession>A0ABX1BFW4</accession>
<evidence type="ECO:0000313" key="6">
    <source>
        <dbReference type="Proteomes" id="UP000696294"/>
    </source>
</evidence>
<dbReference type="Pfam" id="PF07591">
    <property type="entry name" value="PT-HINT"/>
    <property type="match status" value="1"/>
</dbReference>
<evidence type="ECO:0000256" key="1">
    <source>
        <dbReference type="ARBA" id="ARBA00022737"/>
    </source>
</evidence>
<dbReference type="Pfam" id="PF25023">
    <property type="entry name" value="TEN_YD-shell"/>
    <property type="match status" value="1"/>
</dbReference>
<gene>
    <name evidence="5" type="ORF">HCN51_45725</name>
</gene>
<feature type="signal peptide" evidence="3">
    <location>
        <begin position="1"/>
        <end position="31"/>
    </location>
</feature>
<dbReference type="InterPro" id="IPR030934">
    <property type="entry name" value="Intein_C"/>
</dbReference>
<dbReference type="InterPro" id="IPR031325">
    <property type="entry name" value="RHS_repeat"/>
</dbReference>
<feature type="region of interest" description="Disordered" evidence="2">
    <location>
        <begin position="784"/>
        <end position="806"/>
    </location>
</feature>
<proteinExistence type="predicted"/>
<dbReference type="EMBL" id="JAATEP010000052">
    <property type="protein sequence ID" value="NJP96653.1"/>
    <property type="molecule type" value="Genomic_DNA"/>
</dbReference>
<sequence>MGSTLPRRRDRWTRALAVLALSGVGLTTLHAQPVSAEPRRNVRPDVTSHDRVAKGGQAAVRDRKPDPAAAKHSPIPATIDWPRAMTVEADLGAPLKDSPLQLTVPATPKSKSGALKVKLQVHDRAAAQRLGLDGPLFSLSQNTGPGRAGVKLDYSSFKQAYGGSYGSRLRLVRLPSCALTSPDKTECRQATAIASANDPAASTLTGEITFEADTRALTVSEPMVLAAITGPSGSQGDYRATSLSASATWSAGTNTGDFTWSYPMRVPPVPGDLTPDLAVSYSSTSVDGKTANTNSQTSWVGEGFQLSPGFIERSYKACQDDGEGTDLEKPGDLCWAYPNATLTWNGKGGDLVQTAPGSDIWKLKDDDGTRVEHLTGTTNGDDNGEHWRVTTTDGTQYFFGLNRLPGWNGNSATKSALTVPVFGNDSGEPCNDGGFAGSWCQQAYRWNLDYVVDPSGNAMAYYYDVEGNHYGRNLKKEDDTPYDRGSWLDHIDYGLRSDAVYTGKPLGRVDFEVAERCIPESGFDCAPDKIDNQPQQWPDVPWDQQCKNADGECEQVFAPAFFTRKRLTKVTTSVLKADGSYRPVDSWTLDHLWGEADADKALLLKSIQHTGLATGAPVSLPPVTFNHVQLMNRLDKQGDDIPPFVKYRLGTIYDESGGQLDVSYSEPECALDSLPAPSDNDKRCFPVFWEPGGTANPVRDWFHKYVVTKVIASDRTGLAPDMATGYTYEGGAAWHFDDDDGLVKEKYKTWGQWRGYGKVTTRTGGGPEVGMKTEQTSLYLRGMNGDRATKDGSDTKTVTVSDGEGGTHTDLEGLDGFLLKTITYDKPGGAVVSKTVNTPWRHQSAGRTRPWGTVTAALTGIGSARTWTALEAGGWRETRVDHTYDTTYGLRTQSDDKGDVATAADDQCVRITHTTPNTRDWLINYVSREETVAVGCATAPDRAKQVIADVRTYFDNGALGAAPSKGQSTKVEKLAAHNGTTATYATVGTTTYDAYGRELTSTDVAGRTSTTTYTPAKGLATSIASTTPPAKAGDAATALTTTTELDAAWSLPTANIDAAGSRTDLTYDGLGRLIGVWLPNNPKSAGLDANTEYSYTIKSGAIVAVGTRSLNNTGGYRPWSYTLMDGLLRPRQTQSPGPNGGRLLTDTFYNERGLVERSYAAYYATGAPEPSLFKVTDGVESQAAYEYDGLGRVTVEKLLAGNGVGQEKWRTTTSYGGDRVHVDPPAGGTPTTTITDARGQVIEKRQYKGDSPTGAYDATTYGYTPAGRVGRVTDGSGNVWTYTYDQRGRLIESSDPDKGVTKTAYDDLDRVTSTTDARGKTVWTGYDDLDRVTQTRDGSATGTLLTEFVHDTLRKGAITSSTRWSAGQAYTSAVTAYDTMGRATQTTVTVPSAEGTLAGSYQFGTSYNLDGTVQSIGFPQAGGMNAESVVYGYDELARPTTLTSNLNTYLTATTYGLTGKVGQYEVGTTAGKHAWFTYSYEHGTQRLSNSRVERENQTGVERSATYRYDPAGNITSIADVSKSGTDTQCFGYDHLRRLTEAWTEGDTDCTAAPASSVIGGIQPYWHSYTYDATGNRTKETQHGVAGAADTGRTYTYPAAGQGQHRLSSVTQTGAAGARTDSFGYDAVGNTTTRKIGTTTQTLTWDTEGRLEKVTDSTKTSSYLYDADGNRLIRRDGTTVTLYLPYGMELKKTAVVSGTRYYNVDGQTIAVRTGASTVTFLAPDHQGTGQVAVHGATQNVSLRRTLPFGGLRGSSGFWPGDHGFLGTGINDTTGLTHLGAREYDPLLGRFVSVDPIMDLTDPQQIHGYAYAGNNPLTWSDPTGLLTACASFCETGDTTYTPKPKPKPAAKPSTPTTTSTSTSSGSRATGTAAAQQAVATAQTKVEAEKQKIITTVVALAKVAAEEVGITAGIDCFTTGDLAACGETAVNVLTSVAGGVLGKAAVKYGLPWKWGKAIELGKKVGGLLVKAKDSFVGWLKAKDELAAAERTLANCLTNSFVPGTAVLMADGSTKPIEKVELGDKVKATDPRTGKTTSRPVVNVITGEGRKNLVQITVDTDTGRGRVTDVIVATDGHPFWIEARKAWIAAEALVPGMWLRTAAGTWVKITAIEKRTAIQRVHNLTVADVHTYHVGRASAGVLVHNCGSADFVASANGVAVPTSATRLKAGLQAAESAGHVTSTPTASAGREYLLPDGSSMRIMEPTNYAGLRASFENGRGSPVNPFTGKPPQKPKNFQGNWKQEFRAQTHVELMP</sequence>
<dbReference type="Proteomes" id="UP000696294">
    <property type="component" value="Unassembled WGS sequence"/>
</dbReference>
<dbReference type="PANTHER" id="PTHR32305">
    <property type="match status" value="1"/>
</dbReference>
<dbReference type="SUPFAM" id="SSF51294">
    <property type="entry name" value="Hedgehog/intein (Hint) domain"/>
    <property type="match status" value="1"/>
</dbReference>
<feature type="region of interest" description="Disordered" evidence="2">
    <location>
        <begin position="1838"/>
        <end position="1869"/>
    </location>
</feature>
<keyword evidence="6" id="KW-1185">Reference proteome</keyword>
<feature type="chain" id="PRO_5046836031" evidence="3">
    <location>
        <begin position="32"/>
        <end position="2251"/>
    </location>
</feature>
<evidence type="ECO:0000256" key="2">
    <source>
        <dbReference type="SAM" id="MobiDB-lite"/>
    </source>
</evidence>
<dbReference type="Gene3D" id="2.180.10.10">
    <property type="entry name" value="RHS repeat-associated core"/>
    <property type="match status" value="2"/>
</dbReference>
<dbReference type="CDD" id="cd00081">
    <property type="entry name" value="Hint"/>
    <property type="match status" value="1"/>
</dbReference>
<dbReference type="InterPro" id="IPR006530">
    <property type="entry name" value="YD"/>
</dbReference>
<reference evidence="5 6" key="1">
    <citation type="submission" date="2020-03" db="EMBL/GenBank/DDBJ databases">
        <title>WGS of actinomycetes isolated from Thailand.</title>
        <authorList>
            <person name="Thawai C."/>
        </authorList>
    </citation>
    <scope>NUCLEOTIDE SEQUENCE [LARGE SCALE GENOMIC DNA]</scope>
    <source>
        <strain evidence="5 6">FMUSA5-5</strain>
    </source>
</reference>
<feature type="compositionally biased region" description="Low complexity" evidence="2">
    <location>
        <begin position="1848"/>
        <end position="1869"/>
    </location>
</feature>
<dbReference type="SMART" id="SM00306">
    <property type="entry name" value="HintN"/>
    <property type="match status" value="1"/>
</dbReference>
<dbReference type="InterPro" id="IPR036844">
    <property type="entry name" value="Hint_dom_sf"/>
</dbReference>
<dbReference type="RefSeq" id="WP_168018190.1">
    <property type="nucleotide sequence ID" value="NZ_JAATEP010000052.1"/>
</dbReference>
<evidence type="ECO:0000259" key="4">
    <source>
        <dbReference type="SMART" id="SM00306"/>
    </source>
</evidence>
<keyword evidence="1" id="KW-0677">Repeat</keyword>
<feature type="domain" description="Hint" evidence="4">
    <location>
        <begin position="1994"/>
        <end position="2099"/>
    </location>
</feature>